<keyword evidence="1" id="KW-0812">Transmembrane</keyword>
<keyword evidence="1" id="KW-1133">Transmembrane helix</keyword>
<protein>
    <recommendedName>
        <fullName evidence="4">DUF2651 domain-containing protein</fullName>
    </recommendedName>
</protein>
<dbReference type="Proteomes" id="UP000752012">
    <property type="component" value="Unassembled WGS sequence"/>
</dbReference>
<evidence type="ECO:0008006" key="4">
    <source>
        <dbReference type="Google" id="ProtNLM"/>
    </source>
</evidence>
<dbReference type="AlphaFoldDB" id="A0A969PW62"/>
<evidence type="ECO:0000256" key="1">
    <source>
        <dbReference type="SAM" id="Phobius"/>
    </source>
</evidence>
<gene>
    <name evidence="2" type="ORF">HCN83_04045</name>
</gene>
<comment type="caution">
    <text evidence="2">The sequence shown here is derived from an EMBL/GenBank/DDBJ whole genome shotgun (WGS) entry which is preliminary data.</text>
</comment>
<evidence type="ECO:0000313" key="3">
    <source>
        <dbReference type="Proteomes" id="UP000752012"/>
    </source>
</evidence>
<name>A0A969PW62_9BACI</name>
<keyword evidence="3" id="KW-1185">Reference proteome</keyword>
<sequence length="86" mass="9442">MMYLFIFICYAVLLGIMLLIPSVFSRAVTALLVTAALLVSLGGYWILNLFGWLPGVMLMLAAVTLVSLLVSWFLAGRERNEEGESA</sequence>
<organism evidence="2 3">
    <name type="scientific">Alkalicoccus luteus</name>
    <dbReference type="NCBI Taxonomy" id="1237094"/>
    <lineage>
        <taxon>Bacteria</taxon>
        <taxon>Bacillati</taxon>
        <taxon>Bacillota</taxon>
        <taxon>Bacilli</taxon>
        <taxon>Bacillales</taxon>
        <taxon>Bacillaceae</taxon>
        <taxon>Alkalicoccus</taxon>
    </lineage>
</organism>
<evidence type="ECO:0000313" key="2">
    <source>
        <dbReference type="EMBL" id="NJP36752.1"/>
    </source>
</evidence>
<feature type="transmembrane region" description="Helical" evidence="1">
    <location>
        <begin position="49"/>
        <end position="75"/>
    </location>
</feature>
<accession>A0A969PW62</accession>
<keyword evidence="1" id="KW-0472">Membrane</keyword>
<reference evidence="2 3" key="1">
    <citation type="submission" date="2020-03" db="EMBL/GenBank/DDBJ databases">
        <title>Assessment of the enzymatic potential of alkaline-tolerant lipase obtained from Bacillus luteus H11 (technogenic soil) for the bioremediation of saline soils contaminated with petroleum substances.</title>
        <authorList>
            <person name="Kalwasinska A."/>
        </authorList>
    </citation>
    <scope>NUCLEOTIDE SEQUENCE [LARGE SCALE GENOMIC DNA]</scope>
    <source>
        <strain evidence="2 3">H11</strain>
    </source>
</reference>
<proteinExistence type="predicted"/>
<dbReference type="EMBL" id="JAATHJ010000004">
    <property type="protein sequence ID" value="NJP36752.1"/>
    <property type="molecule type" value="Genomic_DNA"/>
</dbReference>